<protein>
    <submittedName>
        <fullName evidence="9">Cytochrome oxidase subunit III</fullName>
    </submittedName>
</protein>
<sequence length="222" mass="23846">MTVTLVFLALLMAGFAGWLVSQSVNVRPWVAGPLAAEAVPPERVLRTGRLGLAVFLAVVTSLFALAISAYLMRMEHGADWRALPEPGLLWVNSACLVLASLALQRAWGSAARGGGRELKRSLAVGGALTVLFVAGQLLAWRQLVDAGYYLTANPANAFFMFLTALHAAHLIGGLLVWARLLRRARAGTTTPTQLAEGVGLCALYWHYLLLLWAILFALLLAT</sequence>
<accession>A0A2U2N628</accession>
<dbReference type="InterPro" id="IPR035973">
    <property type="entry name" value="Cyt_c_oxidase_su3-like_sf"/>
</dbReference>
<organism evidence="9 10">
    <name type="scientific">Sediminicurvatus halobius</name>
    <dbReference type="NCBI Taxonomy" id="2182432"/>
    <lineage>
        <taxon>Bacteria</taxon>
        <taxon>Pseudomonadati</taxon>
        <taxon>Pseudomonadota</taxon>
        <taxon>Gammaproteobacteria</taxon>
        <taxon>Chromatiales</taxon>
        <taxon>Ectothiorhodospiraceae</taxon>
        <taxon>Sediminicurvatus</taxon>
    </lineage>
</organism>
<feature type="transmembrane region" description="Helical" evidence="7">
    <location>
        <begin position="122"/>
        <end position="143"/>
    </location>
</feature>
<dbReference type="InterPro" id="IPR013833">
    <property type="entry name" value="Cyt_c_oxidase_su3_a-hlx"/>
</dbReference>
<evidence type="ECO:0000313" key="10">
    <source>
        <dbReference type="Proteomes" id="UP000245474"/>
    </source>
</evidence>
<dbReference type="GO" id="GO:0004129">
    <property type="term" value="F:cytochrome-c oxidase activity"/>
    <property type="evidence" value="ECO:0007669"/>
    <property type="project" value="InterPro"/>
</dbReference>
<evidence type="ECO:0000313" key="9">
    <source>
        <dbReference type="EMBL" id="PWG64646.1"/>
    </source>
</evidence>
<proteinExistence type="inferred from homology"/>
<dbReference type="Gene3D" id="1.20.120.80">
    <property type="entry name" value="Cytochrome c oxidase, subunit III, four-helix bundle"/>
    <property type="match status" value="1"/>
</dbReference>
<feature type="domain" description="Heme-copper oxidase subunit III family profile" evidence="8">
    <location>
        <begin position="1"/>
        <end position="222"/>
    </location>
</feature>
<feature type="transmembrane region" description="Helical" evidence="7">
    <location>
        <begin position="155"/>
        <end position="177"/>
    </location>
</feature>
<dbReference type="PANTHER" id="PTHR11403">
    <property type="entry name" value="CYTOCHROME C OXIDASE SUBUNIT III"/>
    <property type="match status" value="1"/>
</dbReference>
<evidence type="ECO:0000256" key="1">
    <source>
        <dbReference type="ARBA" id="ARBA00004141"/>
    </source>
</evidence>
<dbReference type="Proteomes" id="UP000245474">
    <property type="component" value="Unassembled WGS sequence"/>
</dbReference>
<evidence type="ECO:0000256" key="7">
    <source>
        <dbReference type="SAM" id="Phobius"/>
    </source>
</evidence>
<evidence type="ECO:0000256" key="6">
    <source>
        <dbReference type="RuleBase" id="RU003376"/>
    </source>
</evidence>
<dbReference type="RefSeq" id="WP_109676802.1">
    <property type="nucleotide sequence ID" value="NZ_CP086615.1"/>
</dbReference>
<name>A0A2U2N628_9GAMM</name>
<dbReference type="SUPFAM" id="SSF81452">
    <property type="entry name" value="Cytochrome c oxidase subunit III-like"/>
    <property type="match status" value="1"/>
</dbReference>
<keyword evidence="5 7" id="KW-0472">Membrane</keyword>
<keyword evidence="10" id="KW-1185">Reference proteome</keyword>
<feature type="transmembrane region" description="Helical" evidence="7">
    <location>
        <begin position="50"/>
        <end position="71"/>
    </location>
</feature>
<reference evidence="9 10" key="1">
    <citation type="submission" date="2018-05" db="EMBL/GenBank/DDBJ databases">
        <title>Spiribacter halobius sp. nov., a moderately halophilic bacterium isolated from marine solar saltern.</title>
        <authorList>
            <person name="Zheng W.-S."/>
            <person name="Lu D.-C."/>
            <person name="Du Z.-J."/>
        </authorList>
    </citation>
    <scope>NUCLEOTIDE SEQUENCE [LARGE SCALE GENOMIC DNA]</scope>
    <source>
        <strain evidence="9 10">E85</strain>
    </source>
</reference>
<dbReference type="PROSITE" id="PS50253">
    <property type="entry name" value="COX3"/>
    <property type="match status" value="1"/>
</dbReference>
<feature type="transmembrane region" description="Helical" evidence="7">
    <location>
        <begin position="198"/>
        <end position="221"/>
    </location>
</feature>
<evidence type="ECO:0000256" key="2">
    <source>
        <dbReference type="ARBA" id="ARBA00010581"/>
    </source>
</evidence>
<evidence type="ECO:0000256" key="5">
    <source>
        <dbReference type="ARBA" id="ARBA00023136"/>
    </source>
</evidence>
<comment type="subcellular location">
    <subcellularLocation>
        <location evidence="6">Cell membrane</location>
        <topology evidence="6">Multi-pass membrane protein</topology>
    </subcellularLocation>
    <subcellularLocation>
        <location evidence="1">Membrane</location>
        <topology evidence="1">Multi-pass membrane protein</topology>
    </subcellularLocation>
</comment>
<evidence type="ECO:0000256" key="3">
    <source>
        <dbReference type="ARBA" id="ARBA00022692"/>
    </source>
</evidence>
<dbReference type="GO" id="GO:0005886">
    <property type="term" value="C:plasma membrane"/>
    <property type="evidence" value="ECO:0007669"/>
    <property type="project" value="UniProtKB-SubCell"/>
</dbReference>
<dbReference type="OrthoDB" id="9808200at2"/>
<evidence type="ECO:0000259" key="8">
    <source>
        <dbReference type="PROSITE" id="PS50253"/>
    </source>
</evidence>
<gene>
    <name evidence="9" type="ORF">DEM34_04785</name>
</gene>
<dbReference type="AlphaFoldDB" id="A0A2U2N628"/>
<dbReference type="InterPro" id="IPR000298">
    <property type="entry name" value="Cyt_c_oxidase-like_su3"/>
</dbReference>
<evidence type="ECO:0000256" key="4">
    <source>
        <dbReference type="ARBA" id="ARBA00022989"/>
    </source>
</evidence>
<dbReference type="EMBL" id="QFFI01000005">
    <property type="protein sequence ID" value="PWG64646.1"/>
    <property type="molecule type" value="Genomic_DNA"/>
</dbReference>
<comment type="caution">
    <text evidence="9">The sequence shown here is derived from an EMBL/GenBank/DDBJ whole genome shotgun (WGS) entry which is preliminary data.</text>
</comment>
<keyword evidence="4 7" id="KW-1133">Transmembrane helix</keyword>
<dbReference type="PANTHER" id="PTHR11403:SF10">
    <property type="entry name" value="CYTOCHROME C OXIDASE"/>
    <property type="match status" value="1"/>
</dbReference>
<comment type="similarity">
    <text evidence="2 6">Belongs to the cytochrome c oxidase subunit 3 family.</text>
</comment>
<dbReference type="GO" id="GO:0019646">
    <property type="term" value="P:aerobic electron transport chain"/>
    <property type="evidence" value="ECO:0007669"/>
    <property type="project" value="InterPro"/>
</dbReference>
<keyword evidence="3 6" id="KW-0812">Transmembrane</keyword>
<dbReference type="InterPro" id="IPR024791">
    <property type="entry name" value="Cyt_c/ubiquinol_Oxase_su3"/>
</dbReference>